<accession>A0ABQ5N7V2</accession>
<comment type="caution">
    <text evidence="1">The sequence shown here is derived from an EMBL/GenBank/DDBJ whole genome shotgun (WGS) entry which is preliminary data.</text>
</comment>
<dbReference type="Gene3D" id="3.30.200.20">
    <property type="entry name" value="Phosphorylase Kinase, domain 1"/>
    <property type="match status" value="1"/>
</dbReference>
<dbReference type="EMBL" id="BRXR01000001">
    <property type="protein sequence ID" value="GLC31279.1"/>
    <property type="molecule type" value="Genomic_DNA"/>
</dbReference>
<dbReference type="PANTHER" id="PTHR39179">
    <property type="entry name" value="SPORE COAT PROTEIN I"/>
    <property type="match status" value="1"/>
</dbReference>
<protein>
    <submittedName>
        <fullName evidence="1">Spore coat protein</fullName>
    </submittedName>
</protein>
<gene>
    <name evidence="1" type="ORF">bsdE14_26890</name>
</gene>
<evidence type="ECO:0000313" key="1">
    <source>
        <dbReference type="EMBL" id="GLC31279.1"/>
    </source>
</evidence>
<dbReference type="InterPro" id="IPR047175">
    <property type="entry name" value="CotS-like"/>
</dbReference>
<dbReference type="NCBIfam" id="TIGR02906">
    <property type="entry name" value="spore_CotS"/>
    <property type="match status" value="1"/>
</dbReference>
<dbReference type="Pfam" id="PF01633">
    <property type="entry name" value="Choline_kinase"/>
    <property type="match status" value="1"/>
</dbReference>
<keyword evidence="1" id="KW-0946">Virion</keyword>
<keyword evidence="2" id="KW-1185">Reference proteome</keyword>
<dbReference type="RefSeq" id="WP_264850560.1">
    <property type="nucleotide sequence ID" value="NZ_BRXR01000001.1"/>
</dbReference>
<reference evidence="1 2" key="1">
    <citation type="journal article" date="2024" name="Int. J. Syst. Evol. Microbiol.">
        <title>Clostridium omnivorum sp. nov., isolated from anoxic soil under the treatment of reductive soil disinfestation.</title>
        <authorList>
            <person name="Ueki A."/>
            <person name="Tonouchi A."/>
            <person name="Kaku N."/>
            <person name="Honma S."/>
            <person name="Ueki K."/>
        </authorList>
    </citation>
    <scope>NUCLEOTIDE SEQUENCE [LARGE SCALE GENOMIC DNA]</scope>
    <source>
        <strain evidence="1 2">E14</strain>
    </source>
</reference>
<dbReference type="Proteomes" id="UP001208567">
    <property type="component" value="Unassembled WGS sequence"/>
</dbReference>
<evidence type="ECO:0000313" key="2">
    <source>
        <dbReference type="Proteomes" id="UP001208567"/>
    </source>
</evidence>
<dbReference type="InterPro" id="IPR014255">
    <property type="entry name" value="Spore_coat_CotS"/>
</dbReference>
<dbReference type="SUPFAM" id="SSF56112">
    <property type="entry name" value="Protein kinase-like (PK-like)"/>
    <property type="match status" value="1"/>
</dbReference>
<organism evidence="1 2">
    <name type="scientific">Clostridium omnivorum</name>
    <dbReference type="NCBI Taxonomy" id="1604902"/>
    <lineage>
        <taxon>Bacteria</taxon>
        <taxon>Bacillati</taxon>
        <taxon>Bacillota</taxon>
        <taxon>Clostridia</taxon>
        <taxon>Eubacteriales</taxon>
        <taxon>Clostridiaceae</taxon>
        <taxon>Clostridium</taxon>
    </lineage>
</organism>
<sequence length="340" mass="40609">MQDGKYGDRKYLAKYDLSVELFERFGIKVNDVVPVRNVFIISSDKGNKVFKKVDYSIEELEFINKAIEYVKNKFSRIMSFEKTVNGGIYTLWNNDVYCVMDLIEGRECDYSNPVDIAITSKALGELHRASEGFRTDLVYKNLRGNTIEDFKRRYEEMGFFKNIAQLHEYKTEFDDIFLGNVDYYMKEINKSIKLLEASPYYKLCGEDDKIALCHHDLAYHNILINNEEAYFIDFDYAIVDLKIHDLCNFIYKAIKHSAFDMEKADIIIENYCIKNTLDRKELEVLHALLAFPQDFYTISRDYYTRRKEWEEEVFVDRFNRKLEFKEDKEEFLEEFSRKYK</sequence>
<dbReference type="Gene3D" id="3.90.1200.10">
    <property type="match status" value="1"/>
</dbReference>
<dbReference type="InterPro" id="IPR011009">
    <property type="entry name" value="Kinase-like_dom_sf"/>
</dbReference>
<keyword evidence="1" id="KW-0167">Capsid protein</keyword>
<name>A0ABQ5N7V2_9CLOT</name>
<proteinExistence type="predicted"/>
<dbReference type="PANTHER" id="PTHR39179:SF1">
    <property type="entry name" value="SPORE COAT PROTEIN I"/>
    <property type="match status" value="1"/>
</dbReference>